<proteinExistence type="predicted"/>
<name>A0A238F1W1_9BASI</name>
<evidence type="ECO:0000313" key="1">
    <source>
        <dbReference type="EMBL" id="SCV68112.1"/>
    </source>
</evidence>
<dbReference type="Proteomes" id="UP000198372">
    <property type="component" value="Unassembled WGS sequence"/>
</dbReference>
<dbReference type="OrthoDB" id="2532327at2759"/>
<gene>
    <name evidence="1" type="ORF">BQ2448_233</name>
</gene>
<dbReference type="EMBL" id="FMSP01000003">
    <property type="protein sequence ID" value="SCV68112.1"/>
    <property type="molecule type" value="Genomic_DNA"/>
</dbReference>
<organism evidence="1 2">
    <name type="scientific">Microbotryum intermedium</name>
    <dbReference type="NCBI Taxonomy" id="269621"/>
    <lineage>
        <taxon>Eukaryota</taxon>
        <taxon>Fungi</taxon>
        <taxon>Dikarya</taxon>
        <taxon>Basidiomycota</taxon>
        <taxon>Pucciniomycotina</taxon>
        <taxon>Microbotryomycetes</taxon>
        <taxon>Microbotryales</taxon>
        <taxon>Microbotryaceae</taxon>
        <taxon>Microbotryum</taxon>
    </lineage>
</organism>
<keyword evidence="2" id="KW-1185">Reference proteome</keyword>
<reference evidence="2" key="1">
    <citation type="submission" date="2016-09" db="EMBL/GenBank/DDBJ databases">
        <authorList>
            <person name="Jeantristanb JTB J.-T."/>
            <person name="Ricardo R."/>
        </authorList>
    </citation>
    <scope>NUCLEOTIDE SEQUENCE [LARGE SCALE GENOMIC DNA]</scope>
</reference>
<sequence length="397" mass="44598">MSRPDSPSDRSVHMSLLSTEGKKVYDLEDGSDDLIMPIRPGEPVRPRSWRVGPLSARVNPLRIAFVVGSFLLARVVFLPVLVLSTNRWSRAPTSQCVIVMQGGFENSGLGDYIGSFARVLLAAKRLGCVYVPQHVWSEHGYIASNILHRQPLNIKIDSIQTCDLSDVLDIDYLHDLEGVGCEVPLKAMHKTCNVISYNPKGRILTGNKIHCIQDEWKKDWETIRGRNRSVTHTRCGPENSAAIHHRYGDVSLDGDTRALNRRELQDLYDVATKVAGIEPLCVTVVAEGYEKDQIDWIDGPHIVANTTDVFEAIDIMSSAKVFGVSASSFMPIILPVAKAETLIMLEHRRCDFGLVAKDDTRQLIIRERRGRLKEHLVGEDELYREMPFRQGCSHYID</sequence>
<evidence type="ECO:0000313" key="2">
    <source>
        <dbReference type="Proteomes" id="UP000198372"/>
    </source>
</evidence>
<protein>
    <submittedName>
        <fullName evidence="1">BQ2448_233 protein</fullName>
    </submittedName>
</protein>
<accession>A0A238F1W1</accession>
<dbReference type="AlphaFoldDB" id="A0A238F1W1"/>